<gene>
    <name evidence="11" type="ORF">N425_13530</name>
</gene>
<evidence type="ECO:0000256" key="4">
    <source>
        <dbReference type="ARBA" id="ARBA00022679"/>
    </source>
</evidence>
<evidence type="ECO:0000256" key="3">
    <source>
        <dbReference type="ARBA" id="ARBA00019077"/>
    </source>
</evidence>
<dbReference type="Pfam" id="PF04413">
    <property type="entry name" value="Glycos_transf_N"/>
    <property type="match status" value="1"/>
</dbReference>
<dbReference type="AlphaFoldDB" id="W2C2X5"/>
<keyword evidence="4 8" id="KW-0808">Transferase</keyword>
<sequence length="410" mass="45608">MRPLYTAAIRLYAAAVHAAAPFNGKARKMIDGRRSIDDVLREEIVPGARYVWLHAASLGEFEQGRPLLEAIRQCHPDYKIVLTFFSPSGYDIRRDYPGADVVCYLPFDFPRRIRAFLDRVRPTLALFVKYEFWLNTLDELRRRRVPTYLVSGIFRPGQLFFRPIGRPYRDALRCFDHLFVQDETSRQLLAGIGLTNVTVTGDTRFDRVIDIRRVARPLPVVAAFAERDARPVLIAGSSWPEDEALLIPYFNAHPDLKLILAPHEIHEAHLAAIEARLTRPALRLSRTDADTAAGVDCLIVDSFGLLSSIYRYARIAYIGGGFGHGIHNAPEAAVYGVPVLFGPNHRKFREALDLIACGGAFSITDASTLSARLDALLADPDACTAAGESAGAYIQQHSGATEQILRAIDL</sequence>
<dbReference type="GO" id="GO:0009244">
    <property type="term" value="P:lipopolysaccharide core region biosynthetic process"/>
    <property type="evidence" value="ECO:0007669"/>
    <property type="project" value="UniProtKB-UniRule"/>
</dbReference>
<dbReference type="GO" id="GO:0043842">
    <property type="term" value="F:Kdo transferase activity"/>
    <property type="evidence" value="ECO:0007669"/>
    <property type="project" value="UniProtKB-EC"/>
</dbReference>
<evidence type="ECO:0000256" key="6">
    <source>
        <dbReference type="ARBA" id="ARBA00049183"/>
    </source>
</evidence>
<comment type="pathway">
    <text evidence="1 8">Bacterial outer membrane biogenesis; LPS core biosynthesis.</text>
</comment>
<evidence type="ECO:0000256" key="7">
    <source>
        <dbReference type="PIRSR" id="PIRSR639901-1"/>
    </source>
</evidence>
<feature type="active site" description="Proton acceptor" evidence="7">
    <location>
        <position position="60"/>
    </location>
</feature>
<keyword evidence="8" id="KW-1003">Cell membrane</keyword>
<comment type="similarity">
    <text evidence="8">Belongs to the glycosyltransferase group 1 family.</text>
</comment>
<evidence type="ECO:0000259" key="10">
    <source>
        <dbReference type="Pfam" id="PF04413"/>
    </source>
</evidence>
<dbReference type="GO" id="GO:0009245">
    <property type="term" value="P:lipid A biosynthetic process"/>
    <property type="evidence" value="ECO:0007669"/>
    <property type="project" value="TreeGrafter"/>
</dbReference>
<dbReference type="EMBL" id="AYUF01000495">
    <property type="protein sequence ID" value="ETK00832.1"/>
    <property type="molecule type" value="Genomic_DNA"/>
</dbReference>
<dbReference type="InterPro" id="IPR038107">
    <property type="entry name" value="Glycos_transf_N_sf"/>
</dbReference>
<dbReference type="Gene3D" id="3.40.50.11720">
    <property type="entry name" value="3-Deoxy-D-manno-octulosonic-acid transferase, N-terminal domain"/>
    <property type="match status" value="1"/>
</dbReference>
<feature type="chain" id="PRO_5004813190" description="3-deoxy-D-manno-octulosonic acid transferase" evidence="9">
    <location>
        <begin position="19"/>
        <end position="410"/>
    </location>
</feature>
<evidence type="ECO:0000313" key="12">
    <source>
        <dbReference type="Proteomes" id="UP000018837"/>
    </source>
</evidence>
<dbReference type="PANTHER" id="PTHR42755:SF1">
    <property type="entry name" value="3-DEOXY-D-MANNO-OCTULOSONIC ACID TRANSFERASE, MITOCHONDRIAL-RELATED"/>
    <property type="match status" value="1"/>
</dbReference>
<proteinExistence type="inferred from homology"/>
<protein>
    <recommendedName>
        <fullName evidence="3 8">3-deoxy-D-manno-octulosonic acid transferase</fullName>
        <shortName evidence="8">Kdo transferase</shortName>
        <ecNumber evidence="2 8">2.4.99.12</ecNumber>
    </recommendedName>
    <alternativeName>
        <fullName evidence="5 8">Lipid IV(A) 3-deoxy-D-manno-octulosonic acid transferase</fullName>
    </alternativeName>
</protein>
<keyword evidence="8" id="KW-0472">Membrane</keyword>
<dbReference type="UniPathway" id="UPA00958"/>
<dbReference type="InterPro" id="IPR007507">
    <property type="entry name" value="Glycos_transf_N"/>
</dbReference>
<evidence type="ECO:0000256" key="2">
    <source>
        <dbReference type="ARBA" id="ARBA00012621"/>
    </source>
</evidence>
<keyword evidence="9" id="KW-0732">Signal</keyword>
<dbReference type="Proteomes" id="UP000018837">
    <property type="component" value="Unassembled WGS sequence"/>
</dbReference>
<evidence type="ECO:0000256" key="1">
    <source>
        <dbReference type="ARBA" id="ARBA00004713"/>
    </source>
</evidence>
<evidence type="ECO:0000256" key="9">
    <source>
        <dbReference type="SAM" id="SignalP"/>
    </source>
</evidence>
<comment type="catalytic activity">
    <reaction evidence="6 8">
        <text>lipid IVA (E. coli) + CMP-3-deoxy-beta-D-manno-octulosonate = alpha-Kdo-(2-&gt;6)-lipid IVA (E. coli) + CMP + H(+)</text>
        <dbReference type="Rhea" id="RHEA:28066"/>
        <dbReference type="ChEBI" id="CHEBI:15378"/>
        <dbReference type="ChEBI" id="CHEBI:58603"/>
        <dbReference type="ChEBI" id="CHEBI:60364"/>
        <dbReference type="ChEBI" id="CHEBI:60377"/>
        <dbReference type="ChEBI" id="CHEBI:85987"/>
        <dbReference type="EC" id="2.4.99.12"/>
    </reaction>
</comment>
<dbReference type="InterPro" id="IPR039901">
    <property type="entry name" value="Kdotransferase"/>
</dbReference>
<keyword evidence="8" id="KW-0448">Lipopolysaccharide biosynthesis</keyword>
<accession>W2C2X5</accession>
<dbReference type="GO" id="GO:0005886">
    <property type="term" value="C:plasma membrane"/>
    <property type="evidence" value="ECO:0007669"/>
    <property type="project" value="UniProtKB-SubCell"/>
</dbReference>
<organism evidence="11 12">
    <name type="scientific">Tannerella sp. oral taxon BU063 isolate Cell 2</name>
    <dbReference type="NCBI Taxonomy" id="1411148"/>
    <lineage>
        <taxon>Bacteria</taxon>
        <taxon>Pseudomonadati</taxon>
        <taxon>Bacteroidota</taxon>
        <taxon>Bacteroidia</taxon>
        <taxon>Bacteroidales</taxon>
        <taxon>Tannerellaceae</taxon>
        <taxon>Tannerella</taxon>
    </lineage>
</organism>
<evidence type="ECO:0000313" key="11">
    <source>
        <dbReference type="EMBL" id="ETK00832.1"/>
    </source>
</evidence>
<comment type="subcellular location">
    <subcellularLocation>
        <location evidence="8">Cell membrane</location>
    </subcellularLocation>
</comment>
<dbReference type="PATRIC" id="fig|1411148.3.peg.2274"/>
<dbReference type="SUPFAM" id="SSF53756">
    <property type="entry name" value="UDP-Glycosyltransferase/glycogen phosphorylase"/>
    <property type="match status" value="1"/>
</dbReference>
<evidence type="ECO:0000256" key="5">
    <source>
        <dbReference type="ARBA" id="ARBA00031445"/>
    </source>
</evidence>
<name>W2C2X5_9BACT</name>
<dbReference type="EC" id="2.4.99.12" evidence="2 8"/>
<feature type="signal peptide" evidence="9">
    <location>
        <begin position="1"/>
        <end position="18"/>
    </location>
</feature>
<feature type="domain" description="3-deoxy-D-manno-octulosonic-acid transferase N-terminal" evidence="10">
    <location>
        <begin position="48"/>
        <end position="206"/>
    </location>
</feature>
<dbReference type="PANTHER" id="PTHR42755">
    <property type="entry name" value="3-DEOXY-MANNO-OCTULOSONATE CYTIDYLYLTRANSFERASE"/>
    <property type="match status" value="1"/>
</dbReference>
<comment type="function">
    <text evidence="8">Involved in lipopolysaccharide (LPS) biosynthesis. Catalyzes the transfer of 3-deoxy-D-manno-octulosonate (Kdo) residue(s) from CMP-Kdo to lipid IV(A), the tetraacyldisaccharide-1,4'-bisphosphate precursor of lipid A.</text>
</comment>
<reference evidence="11 12" key="1">
    <citation type="submission" date="2013-11" db="EMBL/GenBank/DDBJ databases">
        <title>Single cell genomics of uncultured Tannerella BU063 (oral taxon 286).</title>
        <authorList>
            <person name="Beall C.J."/>
            <person name="Campbell A.G."/>
            <person name="Griffen A.L."/>
            <person name="Podar M."/>
            <person name="Leys E.J."/>
        </authorList>
    </citation>
    <scope>NUCLEOTIDE SEQUENCE [LARGE SCALE GENOMIC DNA]</scope>
    <source>
        <strain evidence="11">Cell 2</strain>
    </source>
</reference>
<comment type="caution">
    <text evidence="11">The sequence shown here is derived from an EMBL/GenBank/DDBJ whole genome shotgun (WGS) entry which is preliminary data.</text>
</comment>
<evidence type="ECO:0000256" key="8">
    <source>
        <dbReference type="RuleBase" id="RU365103"/>
    </source>
</evidence>
<dbReference type="Gene3D" id="3.40.50.2000">
    <property type="entry name" value="Glycogen Phosphorylase B"/>
    <property type="match status" value="1"/>
</dbReference>